<dbReference type="InterPro" id="IPR004358">
    <property type="entry name" value="Sig_transdc_His_kin-like_C"/>
</dbReference>
<dbReference type="InterPro" id="IPR029151">
    <property type="entry name" value="Sensor-like_sf"/>
</dbReference>
<dbReference type="GO" id="GO:0046872">
    <property type="term" value="F:metal ion binding"/>
    <property type="evidence" value="ECO:0007669"/>
    <property type="project" value="UniProtKB-KW"/>
</dbReference>
<evidence type="ECO:0000256" key="6">
    <source>
        <dbReference type="ARBA" id="ARBA00017322"/>
    </source>
</evidence>
<dbReference type="AlphaFoldDB" id="A0A292YR17"/>
<evidence type="ECO:0000256" key="5">
    <source>
        <dbReference type="ARBA" id="ARBA00012438"/>
    </source>
</evidence>
<dbReference type="PRINTS" id="PR00344">
    <property type="entry name" value="BCTRLSENSOR"/>
</dbReference>
<dbReference type="Pfam" id="PF02518">
    <property type="entry name" value="HATPase_c"/>
    <property type="match status" value="1"/>
</dbReference>
<keyword evidence="8" id="KW-0004">4Fe-4S</keyword>
<reference evidence="27" key="1">
    <citation type="submission" date="2017-07" db="EMBL/GenBank/DDBJ databases">
        <title>Draft genome sequence of Effusibacillus lacus strain skLN1.</title>
        <authorList>
            <person name="Watanabe M."/>
            <person name="Kojima H."/>
            <person name="Fukui M."/>
        </authorList>
    </citation>
    <scope>NUCLEOTIDE SEQUENCE [LARGE SCALE GENOMIC DNA]</scope>
    <source>
        <strain evidence="27">skLN1</strain>
    </source>
</reference>
<feature type="domain" description="PAS" evidence="25">
    <location>
        <begin position="193"/>
        <end position="250"/>
    </location>
</feature>
<sequence>MLALYVYSEKNELARFYSRIAESLFKHIGHELGEVDYTVPFSDGMQADFHKKYDDLLKHMQVKKVKIWNTKAQVVYSDDPSIIGRRFEQEIEYWRAVQGSQTSEFSKLNQQENQMDSTDDGALLEVYTPIFSRSGEVVGVAEFYFDISSFYKVFVLNDHMLISGLVVLLIVIPWVLIRLIVRNKQQVKQLDRNVHFLTQLFTSSSDGIVILDDECRVLSLNPAAERISGWKQGDVAGMNCHQLFNCSHEDGRPISEANCPLKSGLHFNCGEGNNYSEFNIRHHDGGWRTVSVSYIQLEQEDGKPPHYAMQIRDVTRKVQEIAEIDIIQEFALLPHEQWDQKKIHRLVEDKCRKLFLADRVSIVWGDGENEGSSDDPMEEEIKSLILEVRTRKLLLERDSKVNLFLIGVPLIIGNDLQGVMVLQYDSTILLDLETGRKLSRLAAQTAMVYKLYSLMEHIQVRRKEMEDLYKLSMEIRSNQTESVVDRYVIESVRIITKADGTAVLLYDQQQRLRHHGSSGSRILANDELLNESMFFDALHLGQFSVLHAENEREHVLFKQEGLASVALSPIVYRDKVYGVLLIGMKTPKVWNEHDTYLIQNISSIIAVQIQNNQLYRQVENKAILLERDRISREIHDGLAQAIGYVNLQLHRISKMLEERQIEQAIREIGTVKEVIADSYGEIRETITNLRVKQTDTGFVDWVIDYIRDFQHLSGLQVELKVEENLPAVTEDVKIQLIRVVQEALTNVKKHSDASLVRVELGNANGELMVSIMDNGRGIEQRALEKRRKHGGQGLSIMKDRIESISGKFSIESKPQEGTKITIVV</sequence>
<evidence type="ECO:0000256" key="8">
    <source>
        <dbReference type="ARBA" id="ARBA00022485"/>
    </source>
</evidence>
<dbReference type="PROSITE" id="PS50112">
    <property type="entry name" value="PAS"/>
    <property type="match status" value="1"/>
</dbReference>
<keyword evidence="16" id="KW-0067">ATP-binding</keyword>
<dbReference type="InterPro" id="IPR000014">
    <property type="entry name" value="PAS"/>
</dbReference>
<keyword evidence="15" id="KW-0418">Kinase</keyword>
<dbReference type="Proteomes" id="UP000217785">
    <property type="component" value="Unassembled WGS sequence"/>
</dbReference>
<keyword evidence="23" id="KW-0472">Membrane</keyword>
<dbReference type="SMART" id="SM00387">
    <property type="entry name" value="HATPase_c"/>
    <property type="match status" value="1"/>
</dbReference>
<dbReference type="GO" id="GO:0005524">
    <property type="term" value="F:ATP binding"/>
    <property type="evidence" value="ECO:0007669"/>
    <property type="project" value="UniProtKB-KW"/>
</dbReference>
<evidence type="ECO:0000256" key="1">
    <source>
        <dbReference type="ARBA" id="ARBA00000085"/>
    </source>
</evidence>
<comment type="cofactor">
    <cofactor evidence="2">
        <name>[4Fe-4S] cluster</name>
        <dbReference type="ChEBI" id="CHEBI:49883"/>
    </cofactor>
</comment>
<accession>A0A292YR17</accession>
<feature type="domain" description="Histidine kinase" evidence="24">
    <location>
        <begin position="629"/>
        <end position="824"/>
    </location>
</feature>
<evidence type="ECO:0000256" key="4">
    <source>
        <dbReference type="ARBA" id="ARBA00004651"/>
    </source>
</evidence>
<dbReference type="GO" id="GO:0000155">
    <property type="term" value="F:phosphorelay sensor kinase activity"/>
    <property type="evidence" value="ECO:0007669"/>
    <property type="project" value="InterPro"/>
</dbReference>
<organism evidence="26 27">
    <name type="scientific">Effusibacillus lacus</name>
    <dbReference type="NCBI Taxonomy" id="1348429"/>
    <lineage>
        <taxon>Bacteria</taxon>
        <taxon>Bacillati</taxon>
        <taxon>Bacillota</taxon>
        <taxon>Bacilli</taxon>
        <taxon>Bacillales</taxon>
        <taxon>Alicyclobacillaceae</taxon>
        <taxon>Effusibacillus</taxon>
    </lineage>
</organism>
<evidence type="ECO:0000256" key="2">
    <source>
        <dbReference type="ARBA" id="ARBA00001966"/>
    </source>
</evidence>
<keyword evidence="14" id="KW-0547">Nucleotide-binding</keyword>
<evidence type="ECO:0000256" key="19">
    <source>
        <dbReference type="ARBA" id="ARBA00023012"/>
    </source>
</evidence>
<comment type="caution">
    <text evidence="26">The sequence shown here is derived from an EMBL/GenBank/DDBJ whole genome shotgun (WGS) entry which is preliminary data.</text>
</comment>
<dbReference type="Pfam" id="PF07730">
    <property type="entry name" value="HisKA_3"/>
    <property type="match status" value="1"/>
</dbReference>
<dbReference type="EMBL" id="BDUF01000095">
    <property type="protein sequence ID" value="GAX91359.1"/>
    <property type="molecule type" value="Genomic_DNA"/>
</dbReference>
<dbReference type="GO" id="GO:0005886">
    <property type="term" value="C:plasma membrane"/>
    <property type="evidence" value="ECO:0007669"/>
    <property type="project" value="UniProtKB-SubCell"/>
</dbReference>
<keyword evidence="12 23" id="KW-0812">Transmembrane</keyword>
<comment type="subcellular location">
    <subcellularLocation>
        <location evidence="4">Cell membrane</location>
        <topology evidence="4">Multi-pass membrane protein</topology>
    </subcellularLocation>
    <subcellularLocation>
        <location evidence="3">Cytoplasm</location>
    </subcellularLocation>
</comment>
<evidence type="ECO:0000256" key="7">
    <source>
        <dbReference type="ARBA" id="ARBA00022475"/>
    </source>
</evidence>
<evidence type="ECO:0000313" key="27">
    <source>
        <dbReference type="Proteomes" id="UP000217785"/>
    </source>
</evidence>
<dbReference type="SUPFAM" id="SSF55874">
    <property type="entry name" value="ATPase domain of HSP90 chaperone/DNA topoisomerase II/histidine kinase"/>
    <property type="match status" value="1"/>
</dbReference>
<evidence type="ECO:0000256" key="15">
    <source>
        <dbReference type="ARBA" id="ARBA00022777"/>
    </source>
</evidence>
<dbReference type="SUPFAM" id="SSF55785">
    <property type="entry name" value="PYP-like sensor domain (PAS domain)"/>
    <property type="match status" value="1"/>
</dbReference>
<keyword evidence="27" id="KW-1185">Reference proteome</keyword>
<dbReference type="CDD" id="cd00130">
    <property type="entry name" value="PAS"/>
    <property type="match status" value="1"/>
</dbReference>
<evidence type="ECO:0000256" key="14">
    <source>
        <dbReference type="ARBA" id="ARBA00022741"/>
    </source>
</evidence>
<feature type="transmembrane region" description="Helical" evidence="23">
    <location>
        <begin position="160"/>
        <end position="181"/>
    </location>
</feature>
<evidence type="ECO:0000256" key="20">
    <source>
        <dbReference type="ARBA" id="ARBA00023014"/>
    </source>
</evidence>
<dbReference type="SMART" id="SM00091">
    <property type="entry name" value="PAS"/>
    <property type="match status" value="1"/>
</dbReference>
<evidence type="ECO:0000256" key="17">
    <source>
        <dbReference type="ARBA" id="ARBA00022989"/>
    </source>
</evidence>
<dbReference type="InterPro" id="IPR035965">
    <property type="entry name" value="PAS-like_dom_sf"/>
</dbReference>
<dbReference type="Gene3D" id="3.30.450.40">
    <property type="match status" value="1"/>
</dbReference>
<keyword evidence="9" id="KW-0963">Cytoplasm</keyword>
<dbReference type="InterPro" id="IPR003018">
    <property type="entry name" value="GAF"/>
</dbReference>
<dbReference type="Gene3D" id="1.20.5.1930">
    <property type="match status" value="1"/>
</dbReference>
<dbReference type="Pfam" id="PF01590">
    <property type="entry name" value="GAF"/>
    <property type="match status" value="1"/>
</dbReference>
<evidence type="ECO:0000256" key="21">
    <source>
        <dbReference type="ARBA" id="ARBA00024827"/>
    </source>
</evidence>
<dbReference type="Gene3D" id="3.30.450.20">
    <property type="entry name" value="PAS domain"/>
    <property type="match status" value="1"/>
</dbReference>
<evidence type="ECO:0000259" key="24">
    <source>
        <dbReference type="PROSITE" id="PS50109"/>
    </source>
</evidence>
<dbReference type="PANTHER" id="PTHR24421">
    <property type="entry name" value="NITRATE/NITRITE SENSOR PROTEIN NARX-RELATED"/>
    <property type="match status" value="1"/>
</dbReference>
<keyword evidence="19" id="KW-0902">Two-component regulatory system</keyword>
<dbReference type="Gene3D" id="3.30.565.10">
    <property type="entry name" value="Histidine kinase-like ATPase, C-terminal domain"/>
    <property type="match status" value="1"/>
</dbReference>
<gene>
    <name evidence="26" type="ORF">EFBL_3028</name>
</gene>
<dbReference type="SUPFAM" id="SSF55781">
    <property type="entry name" value="GAF domain-like"/>
    <property type="match status" value="2"/>
</dbReference>
<evidence type="ECO:0000256" key="9">
    <source>
        <dbReference type="ARBA" id="ARBA00022490"/>
    </source>
</evidence>
<comment type="catalytic activity">
    <reaction evidence="1">
        <text>ATP + protein L-histidine = ADP + protein N-phospho-L-histidine.</text>
        <dbReference type="EC" id="2.7.13.3"/>
    </reaction>
</comment>
<dbReference type="InterPro" id="IPR029016">
    <property type="entry name" value="GAF-like_dom_sf"/>
</dbReference>
<evidence type="ECO:0000259" key="25">
    <source>
        <dbReference type="PROSITE" id="PS50112"/>
    </source>
</evidence>
<dbReference type="SMART" id="SM00065">
    <property type="entry name" value="GAF"/>
    <property type="match status" value="1"/>
</dbReference>
<keyword evidence="20" id="KW-0411">Iron-sulfur</keyword>
<evidence type="ECO:0000256" key="18">
    <source>
        <dbReference type="ARBA" id="ARBA00023004"/>
    </source>
</evidence>
<dbReference type="EC" id="2.7.13.3" evidence="5"/>
<keyword evidence="13" id="KW-0479">Metal-binding</keyword>
<dbReference type="PANTHER" id="PTHR24421:SF10">
    <property type="entry name" value="NITRATE_NITRITE SENSOR PROTEIN NARQ"/>
    <property type="match status" value="1"/>
</dbReference>
<dbReference type="InterPro" id="IPR036890">
    <property type="entry name" value="HATPase_C_sf"/>
</dbReference>
<evidence type="ECO:0000256" key="22">
    <source>
        <dbReference type="ARBA" id="ARBA00030800"/>
    </source>
</evidence>
<dbReference type="InterPro" id="IPR050482">
    <property type="entry name" value="Sensor_HK_TwoCompSys"/>
</dbReference>
<keyword evidence="7" id="KW-1003">Cell membrane</keyword>
<dbReference type="GO" id="GO:0046983">
    <property type="term" value="F:protein dimerization activity"/>
    <property type="evidence" value="ECO:0007669"/>
    <property type="project" value="InterPro"/>
</dbReference>
<keyword evidence="10" id="KW-0597">Phosphoprotein</keyword>
<evidence type="ECO:0000256" key="11">
    <source>
        <dbReference type="ARBA" id="ARBA00022679"/>
    </source>
</evidence>
<proteinExistence type="predicted"/>
<dbReference type="SUPFAM" id="SSF103190">
    <property type="entry name" value="Sensory domain-like"/>
    <property type="match status" value="1"/>
</dbReference>
<dbReference type="GO" id="GO:0005737">
    <property type="term" value="C:cytoplasm"/>
    <property type="evidence" value="ECO:0007669"/>
    <property type="project" value="UniProtKB-SubCell"/>
</dbReference>
<dbReference type="PROSITE" id="PS50109">
    <property type="entry name" value="HIS_KIN"/>
    <property type="match status" value="1"/>
</dbReference>
<evidence type="ECO:0000256" key="16">
    <source>
        <dbReference type="ARBA" id="ARBA00022840"/>
    </source>
</evidence>
<evidence type="ECO:0000256" key="13">
    <source>
        <dbReference type="ARBA" id="ARBA00022723"/>
    </source>
</evidence>
<evidence type="ECO:0000256" key="23">
    <source>
        <dbReference type="SAM" id="Phobius"/>
    </source>
</evidence>
<feature type="transmembrane region" description="Helical" evidence="23">
    <location>
        <begin position="401"/>
        <end position="422"/>
    </location>
</feature>
<keyword evidence="17 23" id="KW-1133">Transmembrane helix</keyword>
<comment type="function">
    <text evidence="21">Member of the two-component regulatory system NreB/NreC involved in the control of dissimilatory nitrate/nitrite reduction in response to oxygen. NreB functions as a direct oxygen sensor histidine kinase which is autophosphorylated, in the absence of oxygen, probably at the conserved histidine residue, and transfers its phosphate group probably to a conserved aspartate residue of NreC. NreB/NreC activates the expression of the nitrate (narGHJI) and nitrite (nir) reductase operons, as well as the putative nitrate transporter gene narT.</text>
</comment>
<dbReference type="Pfam" id="PF13426">
    <property type="entry name" value="PAS_9"/>
    <property type="match status" value="1"/>
</dbReference>
<dbReference type="InterPro" id="IPR005467">
    <property type="entry name" value="His_kinase_dom"/>
</dbReference>
<dbReference type="NCBIfam" id="TIGR00229">
    <property type="entry name" value="sensory_box"/>
    <property type="match status" value="1"/>
</dbReference>
<evidence type="ECO:0000256" key="3">
    <source>
        <dbReference type="ARBA" id="ARBA00004496"/>
    </source>
</evidence>
<dbReference type="InterPro" id="IPR011712">
    <property type="entry name" value="Sig_transdc_His_kin_sub3_dim/P"/>
</dbReference>
<dbReference type="InterPro" id="IPR003594">
    <property type="entry name" value="HATPase_dom"/>
</dbReference>
<evidence type="ECO:0000256" key="12">
    <source>
        <dbReference type="ARBA" id="ARBA00022692"/>
    </source>
</evidence>
<dbReference type="CDD" id="cd16917">
    <property type="entry name" value="HATPase_UhpB-NarQ-NarX-like"/>
    <property type="match status" value="1"/>
</dbReference>
<keyword evidence="11" id="KW-0808">Transferase</keyword>
<protein>
    <recommendedName>
        <fullName evidence="6">Oxygen sensor histidine kinase NreB</fullName>
        <ecNumber evidence="5">2.7.13.3</ecNumber>
    </recommendedName>
    <alternativeName>
        <fullName evidence="22">Nitrogen regulation protein B</fullName>
    </alternativeName>
</protein>
<dbReference type="GO" id="GO:0051539">
    <property type="term" value="F:4 iron, 4 sulfur cluster binding"/>
    <property type="evidence" value="ECO:0007669"/>
    <property type="project" value="UniProtKB-KW"/>
</dbReference>
<name>A0A292YR17_9BACL</name>
<evidence type="ECO:0000256" key="10">
    <source>
        <dbReference type="ARBA" id="ARBA00022553"/>
    </source>
</evidence>
<keyword evidence="18" id="KW-0408">Iron</keyword>
<evidence type="ECO:0000313" key="26">
    <source>
        <dbReference type="EMBL" id="GAX91359.1"/>
    </source>
</evidence>